<protein>
    <submittedName>
        <fullName evidence="1">Uncharacterized protein</fullName>
    </submittedName>
</protein>
<evidence type="ECO:0000313" key="1">
    <source>
        <dbReference type="EMBL" id="KAJ1168616.1"/>
    </source>
</evidence>
<reference evidence="1" key="1">
    <citation type="journal article" date="2022" name="bioRxiv">
        <title>Sequencing and chromosome-scale assembly of the giantPleurodeles waltlgenome.</title>
        <authorList>
            <person name="Brown T."/>
            <person name="Elewa A."/>
            <person name="Iarovenko S."/>
            <person name="Subramanian E."/>
            <person name="Araus A.J."/>
            <person name="Petzold A."/>
            <person name="Susuki M."/>
            <person name="Suzuki K.-i.T."/>
            <person name="Hayashi T."/>
            <person name="Toyoda A."/>
            <person name="Oliveira C."/>
            <person name="Osipova E."/>
            <person name="Leigh N.D."/>
            <person name="Simon A."/>
            <person name="Yun M.H."/>
        </authorList>
    </citation>
    <scope>NUCLEOTIDE SEQUENCE</scope>
    <source>
        <strain evidence="1">20211129_DDA</strain>
        <tissue evidence="1">Liver</tissue>
    </source>
</reference>
<dbReference type="Proteomes" id="UP001066276">
    <property type="component" value="Chromosome 4_1"/>
</dbReference>
<gene>
    <name evidence="1" type="ORF">NDU88_000536</name>
</gene>
<dbReference type="AlphaFoldDB" id="A0AAV7SWY6"/>
<evidence type="ECO:0000313" key="2">
    <source>
        <dbReference type="Proteomes" id="UP001066276"/>
    </source>
</evidence>
<proteinExistence type="predicted"/>
<name>A0AAV7SWY6_PLEWA</name>
<dbReference type="EMBL" id="JANPWB010000007">
    <property type="protein sequence ID" value="KAJ1168616.1"/>
    <property type="molecule type" value="Genomic_DNA"/>
</dbReference>
<comment type="caution">
    <text evidence="1">The sequence shown here is derived from an EMBL/GenBank/DDBJ whole genome shotgun (WGS) entry which is preliminary data.</text>
</comment>
<sequence length="96" mass="10561">MKSERVIKIASVNNADTVRIPSCSHVLNRCAGSMPRDAGRALFLMSTPCGCVPFVGTDRQLQSTGGQALLKFKTLLLTEDCIYKILHWRVRVAAIN</sequence>
<keyword evidence="2" id="KW-1185">Reference proteome</keyword>
<organism evidence="1 2">
    <name type="scientific">Pleurodeles waltl</name>
    <name type="common">Iberian ribbed newt</name>
    <dbReference type="NCBI Taxonomy" id="8319"/>
    <lineage>
        <taxon>Eukaryota</taxon>
        <taxon>Metazoa</taxon>
        <taxon>Chordata</taxon>
        <taxon>Craniata</taxon>
        <taxon>Vertebrata</taxon>
        <taxon>Euteleostomi</taxon>
        <taxon>Amphibia</taxon>
        <taxon>Batrachia</taxon>
        <taxon>Caudata</taxon>
        <taxon>Salamandroidea</taxon>
        <taxon>Salamandridae</taxon>
        <taxon>Pleurodelinae</taxon>
        <taxon>Pleurodeles</taxon>
    </lineage>
</organism>
<accession>A0AAV7SWY6</accession>